<dbReference type="AlphaFoldDB" id="X1BF86"/>
<organism evidence="2">
    <name type="scientific">marine sediment metagenome</name>
    <dbReference type="NCBI Taxonomy" id="412755"/>
    <lineage>
        <taxon>unclassified sequences</taxon>
        <taxon>metagenomes</taxon>
        <taxon>ecological metagenomes</taxon>
    </lineage>
</organism>
<name>X1BF86_9ZZZZ</name>
<keyword evidence="1" id="KW-0812">Transmembrane</keyword>
<evidence type="ECO:0000313" key="2">
    <source>
        <dbReference type="EMBL" id="GAG82783.1"/>
    </source>
</evidence>
<proteinExistence type="predicted"/>
<accession>X1BF86</accession>
<comment type="caution">
    <text evidence="2">The sequence shown here is derived from an EMBL/GenBank/DDBJ whole genome shotgun (WGS) entry which is preliminary data.</text>
</comment>
<reference evidence="2" key="1">
    <citation type="journal article" date="2014" name="Front. Microbiol.">
        <title>High frequency of phylogenetically diverse reductive dehalogenase-homologous genes in deep subseafloor sedimentary metagenomes.</title>
        <authorList>
            <person name="Kawai M."/>
            <person name="Futagami T."/>
            <person name="Toyoda A."/>
            <person name="Takaki Y."/>
            <person name="Nishi S."/>
            <person name="Hori S."/>
            <person name="Arai W."/>
            <person name="Tsubouchi T."/>
            <person name="Morono Y."/>
            <person name="Uchiyama I."/>
            <person name="Ito T."/>
            <person name="Fujiyama A."/>
            <person name="Inagaki F."/>
            <person name="Takami H."/>
        </authorList>
    </citation>
    <scope>NUCLEOTIDE SEQUENCE</scope>
    <source>
        <strain evidence="2">Expedition CK06-06</strain>
    </source>
</reference>
<feature type="transmembrane region" description="Helical" evidence="1">
    <location>
        <begin position="7"/>
        <end position="29"/>
    </location>
</feature>
<evidence type="ECO:0000256" key="1">
    <source>
        <dbReference type="SAM" id="Phobius"/>
    </source>
</evidence>
<keyword evidence="1" id="KW-1133">Transmembrane helix</keyword>
<protein>
    <submittedName>
        <fullName evidence="2">Uncharacterized protein</fullName>
    </submittedName>
</protein>
<sequence>MIYLIQIDWYGMFIISIPVYAYLVTAFLATVGGDEREGTVFSIGMINFG</sequence>
<feature type="non-terminal residue" evidence="2">
    <location>
        <position position="49"/>
    </location>
</feature>
<dbReference type="EMBL" id="BART01017853">
    <property type="protein sequence ID" value="GAG82783.1"/>
    <property type="molecule type" value="Genomic_DNA"/>
</dbReference>
<gene>
    <name evidence="2" type="ORF">S01H4_33839</name>
</gene>
<keyword evidence="1" id="KW-0472">Membrane</keyword>